<evidence type="ECO:0000313" key="3">
    <source>
        <dbReference type="EMBL" id="CAC5398152.1"/>
    </source>
</evidence>
<sequence length="530" mass="60454">MNRIHTYIIYLTGLLSLFIYICDTDTITIYLSNQTVPGTQYDLSETCNSTGLSRNEIALIGTCNSSPILAWIGAYASYSPWIEYKGCRISKRDAIVVQIEFTHKNVSVEPDIFKCFQSCQMFSSKNIYIGFQRYKCLCHFTVDVEEILLCDNNSVTVCGDNQKFICGENDNITVIYEIKNLDMILKNNTGECGIVQINGNQTNQTTFSSMKCSNKAAILCFDNGTLKAYPNKTENWVQTVKFCRTQDGLISSVENAMNGNLLNITDGTYWVAAIRGVSYSSLQDSGNALCVASFVINGGKMKPIVKSCDLNLPVSCKGGGSDRWNGSLRDCRTSTEKIYTTTDMTNVSVLSLLLNQRNLIITIASGTFGSIGFICLVLVTFFRISSRRNMKNKKKSGNPQHQNCDRDYDDLDPNRQEMHVYNTTQDRDYVDLDPNRQEMHVYNTTQDRDYVDLDPNRQEMHVYNTTQDRDYVDLDPNRQEMHVYNTTQDRDYVDLDPNRQEMHVYNTTQNKDYDDLDPKRKDMHVYNTTQ</sequence>
<gene>
    <name evidence="3" type="ORF">MCOR_32538</name>
</gene>
<evidence type="ECO:0000256" key="1">
    <source>
        <dbReference type="SAM" id="MobiDB-lite"/>
    </source>
</evidence>
<protein>
    <submittedName>
        <fullName evidence="3">Uncharacterized protein</fullName>
    </submittedName>
</protein>
<reference evidence="3 4" key="1">
    <citation type="submission" date="2020-06" db="EMBL/GenBank/DDBJ databases">
        <authorList>
            <person name="Li R."/>
            <person name="Bekaert M."/>
        </authorList>
    </citation>
    <scope>NUCLEOTIDE SEQUENCE [LARGE SCALE GENOMIC DNA]</scope>
    <source>
        <strain evidence="4">wild</strain>
    </source>
</reference>
<evidence type="ECO:0000313" key="4">
    <source>
        <dbReference type="Proteomes" id="UP000507470"/>
    </source>
</evidence>
<dbReference type="OrthoDB" id="6131509at2759"/>
<accession>A0A6J8CTE5</accession>
<feature type="region of interest" description="Disordered" evidence="1">
    <location>
        <begin position="389"/>
        <end position="412"/>
    </location>
</feature>
<feature type="transmembrane region" description="Helical" evidence="2">
    <location>
        <begin position="359"/>
        <end position="384"/>
    </location>
</feature>
<dbReference type="EMBL" id="CACVKT020005829">
    <property type="protein sequence ID" value="CAC5398152.1"/>
    <property type="molecule type" value="Genomic_DNA"/>
</dbReference>
<feature type="compositionally biased region" description="Basic and acidic residues" evidence="1">
    <location>
        <begin position="511"/>
        <end position="524"/>
    </location>
</feature>
<name>A0A6J8CTE5_MYTCO</name>
<evidence type="ECO:0000256" key="2">
    <source>
        <dbReference type="SAM" id="Phobius"/>
    </source>
</evidence>
<keyword evidence="2" id="KW-1133">Transmembrane helix</keyword>
<dbReference type="AlphaFoldDB" id="A0A6J8CTE5"/>
<organism evidence="3 4">
    <name type="scientific">Mytilus coruscus</name>
    <name type="common">Sea mussel</name>
    <dbReference type="NCBI Taxonomy" id="42192"/>
    <lineage>
        <taxon>Eukaryota</taxon>
        <taxon>Metazoa</taxon>
        <taxon>Spiralia</taxon>
        <taxon>Lophotrochozoa</taxon>
        <taxon>Mollusca</taxon>
        <taxon>Bivalvia</taxon>
        <taxon>Autobranchia</taxon>
        <taxon>Pteriomorphia</taxon>
        <taxon>Mytilida</taxon>
        <taxon>Mytiloidea</taxon>
        <taxon>Mytilidae</taxon>
        <taxon>Mytilinae</taxon>
        <taxon>Mytilus</taxon>
    </lineage>
</organism>
<feature type="region of interest" description="Disordered" evidence="1">
    <location>
        <begin position="510"/>
        <end position="530"/>
    </location>
</feature>
<keyword evidence="2" id="KW-0472">Membrane</keyword>
<feature type="transmembrane region" description="Helical" evidence="2">
    <location>
        <begin position="7"/>
        <end position="31"/>
    </location>
</feature>
<keyword evidence="2" id="KW-0812">Transmembrane</keyword>
<keyword evidence="4" id="KW-1185">Reference proteome</keyword>
<dbReference type="Proteomes" id="UP000507470">
    <property type="component" value="Unassembled WGS sequence"/>
</dbReference>
<proteinExistence type="predicted"/>